<reference evidence="3 4" key="1">
    <citation type="submission" date="2019-01" db="EMBL/GenBank/DDBJ databases">
        <title>Sinorhodobacter populi sp. nov. isolated from the symptomatic bark tissue of Populus euramericana canker.</title>
        <authorList>
            <person name="Xu G."/>
        </authorList>
    </citation>
    <scope>NUCLEOTIDE SEQUENCE [LARGE SCALE GENOMIC DNA]</scope>
    <source>
        <strain evidence="3 4">SK2B-1</strain>
    </source>
</reference>
<dbReference type="Proteomes" id="UP000284476">
    <property type="component" value="Unassembled WGS sequence"/>
</dbReference>
<evidence type="ECO:0000313" key="4">
    <source>
        <dbReference type="Proteomes" id="UP000284476"/>
    </source>
</evidence>
<evidence type="ECO:0000313" key="3">
    <source>
        <dbReference type="EMBL" id="RWR21128.1"/>
    </source>
</evidence>
<name>A0A443JKP5_9RHOB</name>
<reference evidence="3 4" key="2">
    <citation type="submission" date="2019-01" db="EMBL/GenBank/DDBJ databases">
        <authorList>
            <person name="Li Y."/>
        </authorList>
    </citation>
    <scope>NUCLEOTIDE SEQUENCE [LARGE SCALE GENOMIC DNA]</scope>
    <source>
        <strain evidence="3 4">SK2B-1</strain>
    </source>
</reference>
<gene>
    <name evidence="3" type="ORF">D2T30_09805</name>
</gene>
<accession>A0A443JKP5</accession>
<dbReference type="Pfam" id="PF10145">
    <property type="entry name" value="PhageMin_Tail"/>
    <property type="match status" value="1"/>
</dbReference>
<proteinExistence type="predicted"/>
<evidence type="ECO:0000259" key="2">
    <source>
        <dbReference type="Pfam" id="PF10145"/>
    </source>
</evidence>
<sequence>MSDTEIKGLLIDLEVRQTKLERGLSKANKTQRRASDEMERRAKQSADRMSAAYGGVGDKMAASFAKLSKFAVPFAGGLLGGLAVGGINEGISAVQRLSTEIANVGNEARRAGVSAKSFQEWKFVAEQNRIGVDALVDGLKELNLRADEFAVTGKGSAAEAFQRLGFSAQDVAEKLKDPDAMLQEIFKRLEQLDKAAQIRIADELFGGTGGERFVELLEQGSQKIEATKNRASELGIVMSDDLIAKAERLNREFTTVSQTVGVALKSAIISAASSLSDFLDGFRSFQNQRDETLQARQGEIMKSKVALNDRLGKVILERDRKRIRQQMKDLNDEEDQIIAELQKRTPPSWKPKSDEWVAPSGSGAVVPDSGSGGSKNKGKSGASKAATDPFASTKQQIAELEAEGVALLAAAAAGSEYADAIELARKKAELLTAAQKAGKEITPELTDEIDQLAQKYVSAGNSAEDAAAKLKLIEDAGQRGAQTLSEMFTSILTGSQSAEQALSNLLLKLAEAQFNQVFAGLFGAGGAGAGAATWVGKLLSGGFASGGYTGHGDKFEPAGIVHRGEFVFSKATVQRLGAANLDRLHQSALRGYASGGLVGDTGKIAQAASAQSGASGKAPEINLASHVTVNASGGTPEANADLAEQVARQTEAAMRALIQQEMIQQMRPGGMMRTTR</sequence>
<dbReference type="AlphaFoldDB" id="A0A443JKP5"/>
<dbReference type="RefSeq" id="WP_128208720.1">
    <property type="nucleotide sequence ID" value="NZ_JBHRSO010000018.1"/>
</dbReference>
<dbReference type="EMBL" id="SAUZ01000010">
    <property type="protein sequence ID" value="RWR21128.1"/>
    <property type="molecule type" value="Genomic_DNA"/>
</dbReference>
<dbReference type="InterPro" id="IPR010090">
    <property type="entry name" value="Phage_tape_meas"/>
</dbReference>
<feature type="region of interest" description="Disordered" evidence="1">
    <location>
        <begin position="341"/>
        <end position="389"/>
    </location>
</feature>
<comment type="caution">
    <text evidence="3">The sequence shown here is derived from an EMBL/GenBank/DDBJ whole genome shotgun (WGS) entry which is preliminary data.</text>
</comment>
<protein>
    <recommendedName>
        <fullName evidence="2">Phage tail tape measure protein domain-containing protein</fullName>
    </recommendedName>
</protein>
<organism evidence="3 4">
    <name type="scientific">Paenirhodobacter populi</name>
    <dbReference type="NCBI Taxonomy" id="2306993"/>
    <lineage>
        <taxon>Bacteria</taxon>
        <taxon>Pseudomonadati</taxon>
        <taxon>Pseudomonadota</taxon>
        <taxon>Alphaproteobacteria</taxon>
        <taxon>Rhodobacterales</taxon>
        <taxon>Rhodobacter group</taxon>
        <taxon>Paenirhodobacter</taxon>
    </lineage>
</organism>
<feature type="domain" description="Phage tail tape measure protein" evidence="2">
    <location>
        <begin position="36"/>
        <end position="206"/>
    </location>
</feature>
<evidence type="ECO:0000256" key="1">
    <source>
        <dbReference type="SAM" id="MobiDB-lite"/>
    </source>
</evidence>